<keyword evidence="6" id="KW-0686">Riboflavin biosynthesis</keyword>
<proteinExistence type="predicted"/>
<dbReference type="PROSITE" id="PS51177">
    <property type="entry name" value="LUMAZINE_BIND"/>
    <property type="match status" value="2"/>
</dbReference>
<dbReference type="InterPro" id="IPR001783">
    <property type="entry name" value="Lumazine-bd"/>
</dbReference>
<dbReference type="InterPro" id="IPR017938">
    <property type="entry name" value="Riboflavin_synthase-like_b-brl"/>
</dbReference>
<evidence type="ECO:0000256" key="2">
    <source>
        <dbReference type="ARBA" id="ARBA00002803"/>
    </source>
</evidence>
<evidence type="ECO:0000313" key="12">
    <source>
        <dbReference type="EMBL" id="SEO40117.1"/>
    </source>
</evidence>
<evidence type="ECO:0000256" key="5">
    <source>
        <dbReference type="ARBA" id="ARBA00013950"/>
    </source>
</evidence>
<dbReference type="Proteomes" id="UP000183898">
    <property type="component" value="Unassembled WGS sequence"/>
</dbReference>
<evidence type="ECO:0000256" key="4">
    <source>
        <dbReference type="ARBA" id="ARBA00012827"/>
    </source>
</evidence>
<gene>
    <name evidence="12" type="ORF">SAMN05216404_12019</name>
</gene>
<dbReference type="Pfam" id="PF00677">
    <property type="entry name" value="Lum_binding"/>
    <property type="match status" value="2"/>
</dbReference>
<dbReference type="AlphaFoldDB" id="A0A1H8PED0"/>
<dbReference type="SUPFAM" id="SSF63380">
    <property type="entry name" value="Riboflavin synthase domain-like"/>
    <property type="match status" value="2"/>
</dbReference>
<accession>A0A1H8PED0</accession>
<protein>
    <recommendedName>
        <fullName evidence="5 9">Riboflavin synthase</fullName>
        <ecNumber evidence="4 9">2.5.1.9</ecNumber>
    </recommendedName>
</protein>
<dbReference type="NCBIfam" id="NF009566">
    <property type="entry name" value="PRK13020.1"/>
    <property type="match status" value="1"/>
</dbReference>
<dbReference type="NCBIfam" id="NF006767">
    <property type="entry name" value="PRK09289.1"/>
    <property type="match status" value="1"/>
</dbReference>
<keyword evidence="7" id="KW-0808">Transferase</keyword>
<dbReference type="EMBL" id="FOCT01000020">
    <property type="protein sequence ID" value="SEO40117.1"/>
    <property type="molecule type" value="Genomic_DNA"/>
</dbReference>
<dbReference type="EC" id="2.5.1.9" evidence="4 9"/>
<feature type="repeat" description="Lumazine-binding" evidence="10">
    <location>
        <begin position="62"/>
        <end position="157"/>
    </location>
</feature>
<feature type="domain" description="Lumazine-binding" evidence="11">
    <location>
        <begin position="62"/>
        <end position="157"/>
    </location>
</feature>
<reference evidence="12 13" key="1">
    <citation type="submission" date="2016-10" db="EMBL/GenBank/DDBJ databases">
        <authorList>
            <person name="de Groot N.N."/>
        </authorList>
    </citation>
    <scope>NUCLEOTIDE SEQUENCE [LARGE SCALE GENOMIC DNA]</scope>
    <source>
        <strain evidence="12 13">Nl18</strain>
    </source>
</reference>
<evidence type="ECO:0000259" key="11">
    <source>
        <dbReference type="PROSITE" id="PS51177"/>
    </source>
</evidence>
<dbReference type="PANTHER" id="PTHR21098">
    <property type="entry name" value="RIBOFLAVIN SYNTHASE ALPHA CHAIN"/>
    <property type="match status" value="1"/>
</dbReference>
<evidence type="ECO:0000313" key="13">
    <source>
        <dbReference type="Proteomes" id="UP000183898"/>
    </source>
</evidence>
<comment type="function">
    <text evidence="2">Catalyzes the dismutation of two molecules of 6,7-dimethyl-8-ribityllumazine, resulting in the formation of riboflavin and 5-amino-6-(D-ribitylamino)uracil.</text>
</comment>
<evidence type="ECO:0000256" key="3">
    <source>
        <dbReference type="ARBA" id="ARBA00004887"/>
    </source>
</evidence>
<dbReference type="Gene3D" id="2.40.30.20">
    <property type="match status" value="2"/>
</dbReference>
<feature type="repeat" description="Lumazine-binding" evidence="10">
    <location>
        <begin position="158"/>
        <end position="254"/>
    </location>
</feature>
<evidence type="ECO:0000256" key="6">
    <source>
        <dbReference type="ARBA" id="ARBA00022619"/>
    </source>
</evidence>
<dbReference type="CDD" id="cd00402">
    <property type="entry name" value="Riboflavin_synthase_like"/>
    <property type="match status" value="1"/>
</dbReference>
<comment type="pathway">
    <text evidence="3">Cofactor biosynthesis; riboflavin biosynthesis; riboflavin from 2-hydroxy-3-oxobutyl phosphate and 5-amino-6-(D-ribitylamino)uracil: step 2/2.</text>
</comment>
<evidence type="ECO:0000256" key="7">
    <source>
        <dbReference type="ARBA" id="ARBA00022679"/>
    </source>
</evidence>
<dbReference type="GO" id="GO:0004746">
    <property type="term" value="F:riboflavin synthase activity"/>
    <property type="evidence" value="ECO:0007669"/>
    <property type="project" value="UniProtKB-UniRule"/>
</dbReference>
<sequence>MLGEFLGTSLGFSKASLYYPRTLAYIAMQDHAANCRMVLHRVLQREKGTISICIFESRKGPMFTGIVEAVGEIKTASPQENGLSLRIAPGKLSLAETKVGDSIAVNGVCLTVTALADNLLSVDVSRETLQCTQGLDKPGGKVNLEKSLRLSDRLGGHLVSGHVDGVGEVTKFQSLGESCLLAIRLPDSLLKYIAKKGSITVNGVSLTINRVERNELEINLIPHTLAETTLKELKAGARVNVEVDMLARYVERLLAMDDKHRSESSI</sequence>
<name>A0A1H8PED0_9PROT</name>
<evidence type="ECO:0000256" key="1">
    <source>
        <dbReference type="ARBA" id="ARBA00000968"/>
    </source>
</evidence>
<keyword evidence="8" id="KW-0677">Repeat</keyword>
<evidence type="ECO:0000256" key="8">
    <source>
        <dbReference type="ARBA" id="ARBA00022737"/>
    </source>
</evidence>
<dbReference type="PANTHER" id="PTHR21098:SF12">
    <property type="entry name" value="RIBOFLAVIN SYNTHASE"/>
    <property type="match status" value="1"/>
</dbReference>
<comment type="catalytic activity">
    <reaction evidence="1">
        <text>2 6,7-dimethyl-8-(1-D-ribityl)lumazine + H(+) = 5-amino-6-(D-ribitylamino)uracil + riboflavin</text>
        <dbReference type="Rhea" id="RHEA:20772"/>
        <dbReference type="ChEBI" id="CHEBI:15378"/>
        <dbReference type="ChEBI" id="CHEBI:15934"/>
        <dbReference type="ChEBI" id="CHEBI:57986"/>
        <dbReference type="ChEBI" id="CHEBI:58201"/>
        <dbReference type="EC" id="2.5.1.9"/>
    </reaction>
</comment>
<dbReference type="InterPro" id="IPR023366">
    <property type="entry name" value="ATP_synth_asu-like_sf"/>
</dbReference>
<dbReference type="FunFam" id="2.40.30.20:FF:000004">
    <property type="entry name" value="Riboflavin synthase, alpha subunit"/>
    <property type="match status" value="1"/>
</dbReference>
<evidence type="ECO:0000256" key="9">
    <source>
        <dbReference type="NCBIfam" id="TIGR00187"/>
    </source>
</evidence>
<organism evidence="12 13">
    <name type="scientific">Nitrosospira multiformis</name>
    <dbReference type="NCBI Taxonomy" id="1231"/>
    <lineage>
        <taxon>Bacteria</taxon>
        <taxon>Pseudomonadati</taxon>
        <taxon>Pseudomonadota</taxon>
        <taxon>Betaproteobacteria</taxon>
        <taxon>Nitrosomonadales</taxon>
        <taxon>Nitrosomonadaceae</taxon>
        <taxon>Nitrosospira</taxon>
    </lineage>
</organism>
<dbReference type="GO" id="GO:0009231">
    <property type="term" value="P:riboflavin biosynthetic process"/>
    <property type="evidence" value="ECO:0007669"/>
    <property type="project" value="UniProtKB-KW"/>
</dbReference>
<evidence type="ECO:0000256" key="10">
    <source>
        <dbReference type="PROSITE-ProRule" id="PRU00524"/>
    </source>
</evidence>
<dbReference type="NCBIfam" id="TIGR00187">
    <property type="entry name" value="ribE"/>
    <property type="match status" value="1"/>
</dbReference>
<dbReference type="InterPro" id="IPR026017">
    <property type="entry name" value="Lumazine-bd_dom"/>
</dbReference>
<feature type="domain" description="Lumazine-binding" evidence="11">
    <location>
        <begin position="158"/>
        <end position="254"/>
    </location>
</feature>